<feature type="transmembrane region" description="Helical" evidence="7">
    <location>
        <begin position="160"/>
        <end position="178"/>
    </location>
</feature>
<feature type="transmembrane region" description="Helical" evidence="7">
    <location>
        <begin position="101"/>
        <end position="124"/>
    </location>
</feature>
<dbReference type="GO" id="GO:0005886">
    <property type="term" value="C:plasma membrane"/>
    <property type="evidence" value="ECO:0007669"/>
    <property type="project" value="UniProtKB-SubCell"/>
</dbReference>
<feature type="transmembrane region" description="Helical" evidence="7">
    <location>
        <begin position="264"/>
        <end position="285"/>
    </location>
</feature>
<evidence type="ECO:0000256" key="5">
    <source>
        <dbReference type="ARBA" id="ARBA00022989"/>
    </source>
</evidence>
<dbReference type="GO" id="GO:0055085">
    <property type="term" value="P:transmembrane transport"/>
    <property type="evidence" value="ECO:0007669"/>
    <property type="project" value="InterPro"/>
</dbReference>
<gene>
    <name evidence="9" type="ORF">FYC77_12485</name>
</gene>
<evidence type="ECO:0000313" key="9">
    <source>
        <dbReference type="EMBL" id="TYT61678.1"/>
    </source>
</evidence>
<comment type="caution">
    <text evidence="9">The sequence shown here is derived from an EMBL/GenBank/DDBJ whole genome shotgun (WGS) entry which is preliminary data.</text>
</comment>
<dbReference type="RefSeq" id="WP_149081827.1">
    <property type="nucleotide sequence ID" value="NZ_VTAW01000015.1"/>
</dbReference>
<keyword evidence="10" id="KW-1185">Reference proteome</keyword>
<evidence type="ECO:0000256" key="3">
    <source>
        <dbReference type="ARBA" id="ARBA00022475"/>
    </source>
</evidence>
<feature type="domain" description="ABC transmembrane type-1" evidence="8">
    <location>
        <begin position="97"/>
        <end position="286"/>
    </location>
</feature>
<sequence>MSETQTTADVDSEPAETSDQQSFLSVFARTVRNDRLALVGTIGLGITIFVAVFGPFVLPHDPTATNLDQMNQAPSFVHPFGTDRYGRDILARVALGARTSLIVAFVGVAVAAGVGVTLGAIAGYYEGLLGEGIMRFADTIFSFPALLLALAMVAIMGQNWYNVIIAVGVVYWPIFARITRGSVLSVKDEEFVQAARSIGESDFRIIGSEILPNITAPIIVQGTISMAVAILLESALSFLGLGVPPPDPSWGRMLADSRQFMTHAPWWTIAPGLAIMFTVLNLNFVGDALRDALDPHQGDEMEATR</sequence>
<dbReference type="AlphaFoldDB" id="A0A5D5AIK0"/>
<evidence type="ECO:0000256" key="2">
    <source>
        <dbReference type="ARBA" id="ARBA00022448"/>
    </source>
</evidence>
<evidence type="ECO:0000259" key="8">
    <source>
        <dbReference type="PROSITE" id="PS50928"/>
    </source>
</evidence>
<dbReference type="SUPFAM" id="SSF161098">
    <property type="entry name" value="MetI-like"/>
    <property type="match status" value="1"/>
</dbReference>
<keyword evidence="5 7" id="KW-1133">Transmembrane helix</keyword>
<proteinExistence type="inferred from homology"/>
<dbReference type="Gene3D" id="1.10.3720.10">
    <property type="entry name" value="MetI-like"/>
    <property type="match status" value="1"/>
</dbReference>
<reference evidence="9 10" key="1">
    <citation type="submission" date="2019-08" db="EMBL/GenBank/DDBJ databases">
        <title>Archaea genome.</title>
        <authorList>
            <person name="Kajale S."/>
            <person name="Shouche Y."/>
            <person name="Deshpande N."/>
            <person name="Sharma A."/>
        </authorList>
    </citation>
    <scope>NUCLEOTIDE SEQUENCE [LARGE SCALE GENOMIC DNA]</scope>
    <source>
        <strain evidence="9 10">ESP3B_9</strain>
    </source>
</reference>
<dbReference type="PANTHER" id="PTHR43386:SF1">
    <property type="entry name" value="D,D-DIPEPTIDE TRANSPORT SYSTEM PERMEASE PROTEIN DDPC-RELATED"/>
    <property type="match status" value="1"/>
</dbReference>
<evidence type="ECO:0000313" key="10">
    <source>
        <dbReference type="Proteomes" id="UP000324104"/>
    </source>
</evidence>
<evidence type="ECO:0000256" key="4">
    <source>
        <dbReference type="ARBA" id="ARBA00022692"/>
    </source>
</evidence>
<accession>A0A5D5AIK0</accession>
<dbReference type="PANTHER" id="PTHR43386">
    <property type="entry name" value="OLIGOPEPTIDE TRANSPORT SYSTEM PERMEASE PROTEIN APPC"/>
    <property type="match status" value="1"/>
</dbReference>
<evidence type="ECO:0000256" key="1">
    <source>
        <dbReference type="ARBA" id="ARBA00004651"/>
    </source>
</evidence>
<protein>
    <submittedName>
        <fullName evidence="9">ABC transporter permease</fullName>
    </submittedName>
</protein>
<dbReference type="EMBL" id="VTAW01000015">
    <property type="protein sequence ID" value="TYT61678.1"/>
    <property type="molecule type" value="Genomic_DNA"/>
</dbReference>
<dbReference type="CDD" id="cd06261">
    <property type="entry name" value="TM_PBP2"/>
    <property type="match status" value="1"/>
</dbReference>
<evidence type="ECO:0000256" key="6">
    <source>
        <dbReference type="ARBA" id="ARBA00023136"/>
    </source>
</evidence>
<dbReference type="Pfam" id="PF00528">
    <property type="entry name" value="BPD_transp_1"/>
    <property type="match status" value="1"/>
</dbReference>
<comment type="similarity">
    <text evidence="7">Belongs to the binding-protein-dependent transport system permease family.</text>
</comment>
<feature type="transmembrane region" description="Helical" evidence="7">
    <location>
        <begin position="136"/>
        <end position="154"/>
    </location>
</feature>
<dbReference type="PROSITE" id="PS50928">
    <property type="entry name" value="ABC_TM1"/>
    <property type="match status" value="1"/>
</dbReference>
<dbReference type="InterPro" id="IPR025966">
    <property type="entry name" value="OppC_N"/>
</dbReference>
<keyword evidence="2 7" id="KW-0813">Transport</keyword>
<feature type="transmembrane region" description="Helical" evidence="7">
    <location>
        <begin position="36"/>
        <end position="58"/>
    </location>
</feature>
<keyword evidence="4 7" id="KW-0812">Transmembrane</keyword>
<name>A0A5D5AIK0_9EURY</name>
<evidence type="ECO:0000256" key="7">
    <source>
        <dbReference type="RuleBase" id="RU363032"/>
    </source>
</evidence>
<organism evidence="9 10">
    <name type="scientific">Natrialba swarupiae</name>
    <dbReference type="NCBI Taxonomy" id="2448032"/>
    <lineage>
        <taxon>Archaea</taxon>
        <taxon>Methanobacteriati</taxon>
        <taxon>Methanobacteriota</taxon>
        <taxon>Stenosarchaea group</taxon>
        <taxon>Halobacteria</taxon>
        <taxon>Halobacteriales</taxon>
        <taxon>Natrialbaceae</taxon>
        <taxon>Natrialba</taxon>
    </lineage>
</organism>
<dbReference type="InterPro" id="IPR050366">
    <property type="entry name" value="BP-dependent_transpt_permease"/>
</dbReference>
<dbReference type="Proteomes" id="UP000324104">
    <property type="component" value="Unassembled WGS sequence"/>
</dbReference>
<keyword evidence="6 7" id="KW-0472">Membrane</keyword>
<dbReference type="Pfam" id="PF12911">
    <property type="entry name" value="OppC_N"/>
    <property type="match status" value="1"/>
</dbReference>
<feature type="transmembrane region" description="Helical" evidence="7">
    <location>
        <begin position="224"/>
        <end position="244"/>
    </location>
</feature>
<dbReference type="InterPro" id="IPR000515">
    <property type="entry name" value="MetI-like"/>
</dbReference>
<dbReference type="InterPro" id="IPR035906">
    <property type="entry name" value="MetI-like_sf"/>
</dbReference>
<keyword evidence="3" id="KW-1003">Cell membrane</keyword>
<comment type="subcellular location">
    <subcellularLocation>
        <location evidence="1 7">Cell membrane</location>
        <topology evidence="1 7">Multi-pass membrane protein</topology>
    </subcellularLocation>
</comment>